<reference evidence="2" key="1">
    <citation type="submission" date="2022-08" db="EMBL/GenBank/DDBJ databases">
        <title>Novel Bdellovibrio Species Isolated from Svalbard: Designation Bdellovibrio svalbardensis.</title>
        <authorList>
            <person name="Mitchell R.J."/>
            <person name="Choi S.Y."/>
        </authorList>
    </citation>
    <scope>NUCLEOTIDE SEQUENCE</scope>
    <source>
        <strain evidence="2">PAP01</strain>
    </source>
</reference>
<organism evidence="2 3">
    <name type="scientific">Bdellovibrio svalbardensis</name>
    <dbReference type="NCBI Taxonomy" id="2972972"/>
    <lineage>
        <taxon>Bacteria</taxon>
        <taxon>Pseudomonadati</taxon>
        <taxon>Bdellovibrionota</taxon>
        <taxon>Bdellovibrionia</taxon>
        <taxon>Bdellovibrionales</taxon>
        <taxon>Pseudobdellovibrionaceae</taxon>
        <taxon>Bdellovibrio</taxon>
    </lineage>
</organism>
<evidence type="ECO:0008006" key="4">
    <source>
        <dbReference type="Google" id="ProtNLM"/>
    </source>
</evidence>
<protein>
    <recommendedName>
        <fullName evidence="4">DUF306 domain-containing protein</fullName>
    </recommendedName>
</protein>
<sequence>MMKYILTTALLMLSTSQAFATELSPGNLPGHYKVQAKAGFQTVYVNFRVLDQDSFEFQRTYPDGRKDELCDGSYTLTNSFYLNDYAILAANKAFRGKMTCPSDRSKKIDFNIDFASTTVEDLVRGTTVSVTSSLAPGMRLSAYVKKQ</sequence>
<feature type="signal peptide" evidence="1">
    <location>
        <begin position="1"/>
        <end position="20"/>
    </location>
</feature>
<dbReference type="EMBL" id="JANRMI010000001">
    <property type="protein sequence ID" value="MDG0815099.1"/>
    <property type="molecule type" value="Genomic_DNA"/>
</dbReference>
<comment type="caution">
    <text evidence="2">The sequence shown here is derived from an EMBL/GenBank/DDBJ whole genome shotgun (WGS) entry which is preliminary data.</text>
</comment>
<gene>
    <name evidence="2" type="ORF">NWE73_01905</name>
</gene>
<feature type="chain" id="PRO_5045486404" description="DUF306 domain-containing protein" evidence="1">
    <location>
        <begin position="21"/>
        <end position="147"/>
    </location>
</feature>
<dbReference type="RefSeq" id="WP_277576576.1">
    <property type="nucleotide sequence ID" value="NZ_JANRMI010000001.1"/>
</dbReference>
<accession>A0ABT6DE41</accession>
<dbReference type="Proteomes" id="UP001152321">
    <property type="component" value="Unassembled WGS sequence"/>
</dbReference>
<evidence type="ECO:0000313" key="2">
    <source>
        <dbReference type="EMBL" id="MDG0815099.1"/>
    </source>
</evidence>
<evidence type="ECO:0000313" key="3">
    <source>
        <dbReference type="Proteomes" id="UP001152321"/>
    </source>
</evidence>
<proteinExistence type="predicted"/>
<keyword evidence="3" id="KW-1185">Reference proteome</keyword>
<evidence type="ECO:0000256" key="1">
    <source>
        <dbReference type="SAM" id="SignalP"/>
    </source>
</evidence>
<keyword evidence="1" id="KW-0732">Signal</keyword>
<name>A0ABT6DE41_9BACT</name>